<feature type="compositionally biased region" description="Low complexity" evidence="6">
    <location>
        <begin position="38"/>
        <end position="52"/>
    </location>
</feature>
<feature type="compositionally biased region" description="Basic and acidic residues" evidence="6">
    <location>
        <begin position="279"/>
        <end position="289"/>
    </location>
</feature>
<keyword evidence="4" id="KW-0804">Transcription</keyword>
<protein>
    <recommendedName>
        <fullName evidence="7">TAFII28-like protein domain-containing protein</fullName>
    </recommendedName>
</protein>
<feature type="region of interest" description="Disordered" evidence="6">
    <location>
        <begin position="242"/>
        <end position="289"/>
    </location>
</feature>
<feature type="region of interest" description="Disordered" evidence="6">
    <location>
        <begin position="457"/>
        <end position="480"/>
    </location>
</feature>
<comment type="similarity">
    <text evidence="2">Belongs to the TAF11 family.</text>
</comment>
<feature type="region of interest" description="Disordered" evidence="6">
    <location>
        <begin position="334"/>
        <end position="354"/>
    </location>
</feature>
<dbReference type="InterPro" id="IPR009072">
    <property type="entry name" value="Histone-fold"/>
</dbReference>
<keyword evidence="3" id="KW-0805">Transcription regulation</keyword>
<accession>A0A423VJD7</accession>
<gene>
    <name evidence="8" type="ORF">VSDG_07822</name>
</gene>
<dbReference type="STRING" id="252740.A0A423VJD7"/>
<evidence type="ECO:0000256" key="4">
    <source>
        <dbReference type="ARBA" id="ARBA00023163"/>
    </source>
</evidence>
<dbReference type="InterPro" id="IPR045127">
    <property type="entry name" value="TAF11-like"/>
</dbReference>
<feature type="domain" description="TAFII28-like protein" evidence="7">
    <location>
        <begin position="198"/>
        <end position="299"/>
    </location>
</feature>
<evidence type="ECO:0000256" key="6">
    <source>
        <dbReference type="SAM" id="MobiDB-lite"/>
    </source>
</evidence>
<dbReference type="GO" id="GO:0005669">
    <property type="term" value="C:transcription factor TFIID complex"/>
    <property type="evidence" value="ECO:0007669"/>
    <property type="project" value="InterPro"/>
</dbReference>
<dbReference type="EMBL" id="LJZO01000045">
    <property type="protein sequence ID" value="ROV91127.1"/>
    <property type="molecule type" value="Genomic_DNA"/>
</dbReference>
<dbReference type="GO" id="GO:0016251">
    <property type="term" value="F:RNA polymerase II general transcription initiation factor activity"/>
    <property type="evidence" value="ECO:0007669"/>
    <property type="project" value="TreeGrafter"/>
</dbReference>
<dbReference type="CDD" id="cd08048">
    <property type="entry name" value="HFD_TAF11"/>
    <property type="match status" value="1"/>
</dbReference>
<evidence type="ECO:0000256" key="5">
    <source>
        <dbReference type="ARBA" id="ARBA00023242"/>
    </source>
</evidence>
<evidence type="ECO:0000256" key="3">
    <source>
        <dbReference type="ARBA" id="ARBA00023015"/>
    </source>
</evidence>
<dbReference type="PANTHER" id="PTHR13218">
    <property type="entry name" value="TRANSCRIPTION INITIATION FACTOR TFIID SUBUNIT 11-RELATED"/>
    <property type="match status" value="1"/>
</dbReference>
<feature type="region of interest" description="Disordered" evidence="6">
    <location>
        <begin position="510"/>
        <end position="531"/>
    </location>
</feature>
<dbReference type="AlphaFoldDB" id="A0A423VJD7"/>
<reference evidence="8 9" key="1">
    <citation type="submission" date="2015-09" db="EMBL/GenBank/DDBJ databases">
        <title>Host preference determinants of Valsa canker pathogens revealed by comparative genomics.</title>
        <authorList>
            <person name="Yin Z."/>
            <person name="Huang L."/>
        </authorList>
    </citation>
    <scope>NUCLEOTIDE SEQUENCE [LARGE SCALE GENOMIC DNA]</scope>
    <source>
        <strain evidence="8 9">YSFL</strain>
    </source>
</reference>
<feature type="region of interest" description="Disordered" evidence="6">
    <location>
        <begin position="1"/>
        <end position="130"/>
    </location>
</feature>
<evidence type="ECO:0000256" key="1">
    <source>
        <dbReference type="ARBA" id="ARBA00004123"/>
    </source>
</evidence>
<dbReference type="GO" id="GO:0051123">
    <property type="term" value="P:RNA polymerase II preinitiation complex assembly"/>
    <property type="evidence" value="ECO:0007669"/>
    <property type="project" value="InterPro"/>
</dbReference>
<dbReference type="SUPFAM" id="SSF47113">
    <property type="entry name" value="Histone-fold"/>
    <property type="match status" value="1"/>
</dbReference>
<dbReference type="GO" id="GO:0046982">
    <property type="term" value="F:protein heterodimerization activity"/>
    <property type="evidence" value="ECO:0007669"/>
    <property type="project" value="InterPro"/>
</dbReference>
<evidence type="ECO:0000313" key="8">
    <source>
        <dbReference type="EMBL" id="ROV91127.1"/>
    </source>
</evidence>
<sequence>MSIASTGSAHPLRQTSFPPDESAFGARSPSVGFDNDNISIVSGSAVSASAAPAKKKRGRKSKADKAREAAEKEGTPSTVGGRAGTVASGRSGAGRGGQSAVGEDGADEEEEDDKDIKTKMGVAQFERSREEREEEKRLRFMLVQQMDKDQAERYEMWHAAKLTESVVKRVSLHFRPFIPNGHPLKHLFTEADFFSLQIVNAAVSQSVPANVYKAMQSVAKVFVGDVIEESCRVRSEWVAKTNEPQAEEGVSNPPWPYEGEEHWEGAEEGRPRATHPKAKPKEPPKGALRPDHVREAWRRYKTSAEGGNVGSLGLWHAQQSSGVERFGPHRLENGHEVVRRPPPPRRHPEGAEKVADAVGVAPPATVERPVPGRRVRPLGALLEPRGEVLGLEQLEAGRPDGRPGVARLDHFGYAVALLDVEADPPVVHVVVVVRVRHDPLVHAKDAAGLQHPVDLGTASNEASANGSAMKSPWTNRQAPASPSCAAYRAARCTWYSLMVMPVTRAPVNRAISRAGPPTPHPTSSTESPFRMPMLCAR</sequence>
<comment type="subcellular location">
    <subcellularLocation>
        <location evidence="1">Nucleus</location>
    </subcellularLocation>
</comment>
<dbReference type="PANTHER" id="PTHR13218:SF8">
    <property type="entry name" value="TRANSCRIPTION INITIATION FACTOR TFIID SUBUNIT 11"/>
    <property type="match status" value="1"/>
</dbReference>
<keyword evidence="5" id="KW-0539">Nucleus</keyword>
<dbReference type="Proteomes" id="UP000284375">
    <property type="component" value="Unassembled WGS sequence"/>
</dbReference>
<evidence type="ECO:0000313" key="9">
    <source>
        <dbReference type="Proteomes" id="UP000284375"/>
    </source>
</evidence>
<dbReference type="InterPro" id="IPR006809">
    <property type="entry name" value="TAFII28_dom"/>
</dbReference>
<organism evidence="8 9">
    <name type="scientific">Cytospora chrysosperma</name>
    <name type="common">Cytospora canker fungus</name>
    <name type="synonym">Sphaeria chrysosperma</name>
    <dbReference type="NCBI Taxonomy" id="252740"/>
    <lineage>
        <taxon>Eukaryota</taxon>
        <taxon>Fungi</taxon>
        <taxon>Dikarya</taxon>
        <taxon>Ascomycota</taxon>
        <taxon>Pezizomycotina</taxon>
        <taxon>Sordariomycetes</taxon>
        <taxon>Sordariomycetidae</taxon>
        <taxon>Diaporthales</taxon>
        <taxon>Cytosporaceae</taxon>
        <taxon>Cytospora</taxon>
    </lineage>
</organism>
<feature type="compositionally biased region" description="Basic and acidic residues" evidence="6">
    <location>
        <begin position="259"/>
        <end position="271"/>
    </location>
</feature>
<keyword evidence="9" id="KW-1185">Reference proteome</keyword>
<dbReference type="Gene3D" id="1.10.20.10">
    <property type="entry name" value="Histone, subunit A"/>
    <property type="match status" value="1"/>
</dbReference>
<evidence type="ECO:0000259" key="7">
    <source>
        <dbReference type="Pfam" id="PF04719"/>
    </source>
</evidence>
<comment type="caution">
    <text evidence="8">The sequence shown here is derived from an EMBL/GenBank/DDBJ whole genome shotgun (WGS) entry which is preliminary data.</text>
</comment>
<dbReference type="Pfam" id="PF04719">
    <property type="entry name" value="TAFII28"/>
    <property type="match status" value="1"/>
</dbReference>
<feature type="compositionally biased region" description="Basic and acidic residues" evidence="6">
    <location>
        <begin position="61"/>
        <end position="74"/>
    </location>
</feature>
<evidence type="ECO:0000256" key="2">
    <source>
        <dbReference type="ARBA" id="ARBA00009788"/>
    </source>
</evidence>
<feature type="compositionally biased region" description="Polar residues" evidence="6">
    <location>
        <begin position="1"/>
        <end position="17"/>
    </location>
</feature>
<name>A0A423VJD7_CYTCH</name>
<proteinExistence type="inferred from homology"/>
<dbReference type="OrthoDB" id="28335at2759"/>
<feature type="compositionally biased region" description="Acidic residues" evidence="6">
    <location>
        <begin position="104"/>
        <end position="113"/>
    </location>
</feature>